<dbReference type="Pfam" id="PF11026">
    <property type="entry name" value="DUF2721"/>
    <property type="match status" value="1"/>
</dbReference>
<name>A0A846QGN3_9BACT</name>
<dbReference type="EMBL" id="JAATJA010000002">
    <property type="protein sequence ID" value="NJB67956.1"/>
    <property type="molecule type" value="Genomic_DNA"/>
</dbReference>
<keyword evidence="1" id="KW-0812">Transmembrane</keyword>
<feature type="transmembrane region" description="Helical" evidence="1">
    <location>
        <begin position="90"/>
        <end position="110"/>
    </location>
</feature>
<organism evidence="2 3">
    <name type="scientific">Desulfobaculum xiamenense</name>
    <dbReference type="NCBI Taxonomy" id="995050"/>
    <lineage>
        <taxon>Bacteria</taxon>
        <taxon>Pseudomonadati</taxon>
        <taxon>Thermodesulfobacteriota</taxon>
        <taxon>Desulfovibrionia</taxon>
        <taxon>Desulfovibrionales</taxon>
        <taxon>Desulfovibrionaceae</taxon>
        <taxon>Desulfobaculum</taxon>
    </lineage>
</organism>
<evidence type="ECO:0000313" key="3">
    <source>
        <dbReference type="Proteomes" id="UP000580856"/>
    </source>
</evidence>
<dbReference type="Proteomes" id="UP000580856">
    <property type="component" value="Unassembled WGS sequence"/>
</dbReference>
<keyword evidence="1" id="KW-0472">Membrane</keyword>
<accession>A0A846QGN3</accession>
<dbReference type="InterPro" id="IPR021279">
    <property type="entry name" value="DUF2721"/>
</dbReference>
<protein>
    <recommendedName>
        <fullName evidence="4">DUF2721 domain-containing protein</fullName>
    </recommendedName>
</protein>
<evidence type="ECO:0000313" key="2">
    <source>
        <dbReference type="EMBL" id="NJB67956.1"/>
    </source>
</evidence>
<keyword evidence="3" id="KW-1185">Reference proteome</keyword>
<evidence type="ECO:0008006" key="4">
    <source>
        <dbReference type="Google" id="ProtNLM"/>
    </source>
</evidence>
<reference evidence="2 3" key="1">
    <citation type="submission" date="2020-03" db="EMBL/GenBank/DDBJ databases">
        <title>Genomic Encyclopedia of Type Strains, Phase IV (KMG-IV): sequencing the most valuable type-strain genomes for metagenomic binning, comparative biology and taxonomic classification.</title>
        <authorList>
            <person name="Goeker M."/>
        </authorList>
    </citation>
    <scope>NUCLEOTIDE SEQUENCE [LARGE SCALE GENOMIC DNA]</scope>
    <source>
        <strain evidence="2 3">DSM 24233</strain>
    </source>
</reference>
<proteinExistence type="predicted"/>
<feature type="transmembrane region" description="Helical" evidence="1">
    <location>
        <begin position="6"/>
        <end position="27"/>
    </location>
</feature>
<keyword evidence="1" id="KW-1133">Transmembrane helix</keyword>
<comment type="caution">
    <text evidence="2">The sequence shown here is derived from an EMBL/GenBank/DDBJ whole genome shotgun (WGS) entry which is preliminary data.</text>
</comment>
<evidence type="ECO:0000256" key="1">
    <source>
        <dbReference type="SAM" id="Phobius"/>
    </source>
</evidence>
<dbReference type="AlphaFoldDB" id="A0A846QGN3"/>
<feature type="transmembrane region" description="Helical" evidence="1">
    <location>
        <begin position="65"/>
        <end position="84"/>
    </location>
</feature>
<gene>
    <name evidence="2" type="ORF">GGQ74_001629</name>
</gene>
<sequence length="153" mass="17016">MQITVTTPALLFPAISLLLLAYTNRFLALGARIRQLHDTYAESGGEHLREQIDSLRKRVILIRNMQAMGVFSLFLCVACMLVLFAGQEPLGRALFGASLLLLMLSLVWSLREIHISVQALNIHLRDMEIGAPSLRKGRKAAKRKPSDDSNGSF</sequence>
<dbReference type="RefSeq" id="WP_209280137.1">
    <property type="nucleotide sequence ID" value="NZ_JAATJA010000002.1"/>
</dbReference>